<accession>A0A9W8NKH1</accession>
<feature type="region of interest" description="Disordered" evidence="1">
    <location>
        <begin position="139"/>
        <end position="171"/>
    </location>
</feature>
<feature type="compositionally biased region" description="Basic and acidic residues" evidence="1">
    <location>
        <begin position="291"/>
        <end position="306"/>
    </location>
</feature>
<comment type="caution">
    <text evidence="3">The sequence shown here is derived from an EMBL/GenBank/DDBJ whole genome shotgun (WGS) entry which is preliminary data.</text>
</comment>
<dbReference type="AlphaFoldDB" id="A0A9W8NKH1"/>
<name>A0A9W8NKH1_9PEZI</name>
<keyword evidence="2" id="KW-0812">Transmembrane</keyword>
<dbReference type="EMBL" id="JANPWZ010000208">
    <property type="protein sequence ID" value="KAJ3578489.1"/>
    <property type="molecule type" value="Genomic_DNA"/>
</dbReference>
<keyword evidence="2" id="KW-1133">Transmembrane helix</keyword>
<sequence length="306" mass="33350">MFVNVRGILQLAASVPFNEWGNCCWLLSKVSTTFGPISQSGSLSTELVSSLFSGSNFLCGMSSGAQTCILTASTTSILGTFCELSSSYVTPVVVPTTIFHDEYGDKKIVEIILYAPLFQLNWQSSDRPQSSERTFSLPAENTGLQSSSGMSDNPVEPNTPERPSHDLSTPEKTGIAIGVSIGFLALLAIVWFILQHRRSRLGHIQQSADDTVPGRVSELFTPVDNVSGRISELYGQEKYELPVQNAELYQEEPPAETQYGQGVMNGLHEMPDGICKAQKPAVNEGADENGGEQRGHEIAQVRYHEM</sequence>
<evidence type="ECO:0000256" key="1">
    <source>
        <dbReference type="SAM" id="MobiDB-lite"/>
    </source>
</evidence>
<gene>
    <name evidence="3" type="ORF">NPX13_g2076</name>
</gene>
<reference evidence="3" key="1">
    <citation type="submission" date="2022-07" db="EMBL/GenBank/DDBJ databases">
        <title>Genome Sequence of Xylaria arbuscula.</title>
        <authorList>
            <person name="Buettner E."/>
        </authorList>
    </citation>
    <scope>NUCLEOTIDE SEQUENCE</scope>
    <source>
        <strain evidence="3">VT107</strain>
    </source>
</reference>
<protein>
    <submittedName>
        <fullName evidence="3">Uncharacterized protein</fullName>
    </submittedName>
</protein>
<feature type="region of interest" description="Disordered" evidence="1">
    <location>
        <begin position="282"/>
        <end position="306"/>
    </location>
</feature>
<evidence type="ECO:0000256" key="2">
    <source>
        <dbReference type="SAM" id="Phobius"/>
    </source>
</evidence>
<evidence type="ECO:0000313" key="4">
    <source>
        <dbReference type="Proteomes" id="UP001148614"/>
    </source>
</evidence>
<feature type="transmembrane region" description="Helical" evidence="2">
    <location>
        <begin position="174"/>
        <end position="194"/>
    </location>
</feature>
<evidence type="ECO:0000313" key="3">
    <source>
        <dbReference type="EMBL" id="KAJ3578489.1"/>
    </source>
</evidence>
<organism evidence="3 4">
    <name type="scientific">Xylaria arbuscula</name>
    <dbReference type="NCBI Taxonomy" id="114810"/>
    <lineage>
        <taxon>Eukaryota</taxon>
        <taxon>Fungi</taxon>
        <taxon>Dikarya</taxon>
        <taxon>Ascomycota</taxon>
        <taxon>Pezizomycotina</taxon>
        <taxon>Sordariomycetes</taxon>
        <taxon>Xylariomycetidae</taxon>
        <taxon>Xylariales</taxon>
        <taxon>Xylariaceae</taxon>
        <taxon>Xylaria</taxon>
    </lineage>
</organism>
<dbReference type="Proteomes" id="UP001148614">
    <property type="component" value="Unassembled WGS sequence"/>
</dbReference>
<proteinExistence type="predicted"/>
<keyword evidence="2" id="KW-0472">Membrane</keyword>
<feature type="compositionally biased region" description="Polar residues" evidence="1">
    <location>
        <begin position="142"/>
        <end position="151"/>
    </location>
</feature>
<keyword evidence="4" id="KW-1185">Reference proteome</keyword>